<evidence type="ECO:0000313" key="2">
    <source>
        <dbReference type="Proteomes" id="UP000062912"/>
    </source>
</evidence>
<accession>A0A132EB76</accession>
<protein>
    <submittedName>
        <fullName evidence="1">Uncharacterized protein</fullName>
    </submittedName>
</protein>
<dbReference type="AlphaFoldDB" id="A0A132EB76"/>
<gene>
    <name evidence="1" type="ORF">WT56_01545</name>
</gene>
<proteinExistence type="predicted"/>
<dbReference type="Proteomes" id="UP000062912">
    <property type="component" value="Unassembled WGS sequence"/>
</dbReference>
<evidence type="ECO:0000313" key="1">
    <source>
        <dbReference type="EMBL" id="KWF22845.1"/>
    </source>
</evidence>
<reference evidence="1 2" key="1">
    <citation type="submission" date="2015-11" db="EMBL/GenBank/DDBJ databases">
        <title>Expanding the genomic diversity of Burkholderia species for the development of highly accurate diagnostics.</title>
        <authorList>
            <person name="Sahl J."/>
            <person name="Keim P."/>
            <person name="Wagner D."/>
        </authorList>
    </citation>
    <scope>NUCLEOTIDE SEQUENCE [LARGE SCALE GENOMIC DNA]</scope>
    <source>
        <strain evidence="1 2">MSMB368WGS</strain>
    </source>
</reference>
<sequence length="150" mass="16758">MVTDTQHGKSTTLAVPDVMRRALKSSSSIVFPAGRSRTIEGHEFILVVVNQSSSDNPTGYCGAGDEGTLYVLRLDRKPAVSVYSTLVQSCIKNIDLYTDSGNRSPYLAIAWLDRGEGFQIHWSNYTESESLTRQYHYRHGRFVADPQLLN</sequence>
<comment type="caution">
    <text evidence="1">The sequence shown here is derived from an EMBL/GenBank/DDBJ whole genome shotgun (WGS) entry which is preliminary data.</text>
</comment>
<organism evidence="1 2">
    <name type="scientific">Burkholderia pseudomultivorans</name>
    <dbReference type="NCBI Taxonomy" id="1207504"/>
    <lineage>
        <taxon>Bacteria</taxon>
        <taxon>Pseudomonadati</taxon>
        <taxon>Pseudomonadota</taxon>
        <taxon>Betaproteobacteria</taxon>
        <taxon>Burkholderiales</taxon>
        <taxon>Burkholderiaceae</taxon>
        <taxon>Burkholderia</taxon>
        <taxon>Burkholderia cepacia complex</taxon>
    </lineage>
</organism>
<dbReference type="EMBL" id="LPJR01000067">
    <property type="protein sequence ID" value="KWF22845.1"/>
    <property type="molecule type" value="Genomic_DNA"/>
</dbReference>
<name>A0A132EB76_9BURK</name>